<dbReference type="PANTHER" id="PTHR12428:SF66">
    <property type="entry name" value="MITOCHONDRIAL INNER MEMBRANE PROTEIN OXA1L"/>
    <property type="match status" value="1"/>
</dbReference>
<feature type="transmembrane region" description="Helical" evidence="11">
    <location>
        <begin position="311"/>
        <end position="328"/>
    </location>
</feature>
<dbReference type="AlphaFoldDB" id="A0A0F4Z7M1"/>
<evidence type="ECO:0000256" key="11">
    <source>
        <dbReference type="SAM" id="Phobius"/>
    </source>
</evidence>
<proteinExistence type="inferred from homology"/>
<evidence type="ECO:0000313" key="13">
    <source>
        <dbReference type="EMBL" id="KKA26554.1"/>
    </source>
</evidence>
<dbReference type="Pfam" id="PF02096">
    <property type="entry name" value="60KD_IMP"/>
    <property type="match status" value="1"/>
</dbReference>
<keyword evidence="6 11" id="KW-1133">Transmembrane helix</keyword>
<accession>A0A0F4Z7M1</accession>
<sequence>QAAVQSLATARLSAQSRTLRPQSARTFATALRPARASFRPHLSTRVSATSPAPLFAAGAAVAGTRGFSWRFWQRGNTTPPPATEAATEAAAAPAVEASATAAAPVPEAAAILNMPETIGYLHNLGLDFGWGPSSAMQWLLEHVHVYSGMPWWGSIFLAQFIVRLLLFKPLLLSHEMSTRIQILRKTNVQYEAAMRDFRDSLQRAQTDPRVKEEAMLARQTYLSIEKQHGINKMHMAWGMLQIPVGIGFYRVLSAMAEIPVPGLETGGLAWFHDLSVADPMYLLPLAGPAMMLAAMTANLKLMPAEQRKSTKLMAIILMPVSAIFTCWLPAAVQWYFFSAAFFGALQNYAIVQPAGRRLLGLPEIPRDAAQPPSGVTTSTAADSGMQYQAPRSPAPEKAQNIVSELRGGFDNMLQKGRDTMDRRSRKQEVAEKLSLEDKIQEDSWDALRARMAVKEKEARSRGRRF</sequence>
<comment type="subcellular location">
    <subcellularLocation>
        <location evidence="9">Membrane</location>
        <topology evidence="9">Multi-pass membrane protein</topology>
    </subcellularLocation>
    <subcellularLocation>
        <location evidence="1">Mitochondrion inner membrane</location>
        <topology evidence="1">Multi-pass membrane protein</topology>
    </subcellularLocation>
</comment>
<dbReference type="OrthoDB" id="2148490at2759"/>
<feature type="non-terminal residue" evidence="13">
    <location>
        <position position="1"/>
    </location>
</feature>
<dbReference type="InterPro" id="IPR001708">
    <property type="entry name" value="YidC/ALB3/OXA1/COX18"/>
</dbReference>
<feature type="non-terminal residue" evidence="13">
    <location>
        <position position="465"/>
    </location>
</feature>
<dbReference type="GO" id="GO:0005743">
    <property type="term" value="C:mitochondrial inner membrane"/>
    <property type="evidence" value="ECO:0007669"/>
    <property type="project" value="UniProtKB-SubCell"/>
</dbReference>
<evidence type="ECO:0000256" key="4">
    <source>
        <dbReference type="ARBA" id="ARBA00022792"/>
    </source>
</evidence>
<evidence type="ECO:0000256" key="10">
    <source>
        <dbReference type="SAM" id="MobiDB-lite"/>
    </source>
</evidence>
<dbReference type="GO" id="GO:0032979">
    <property type="term" value="P:protein insertion into mitochondrial inner membrane from matrix"/>
    <property type="evidence" value="ECO:0007669"/>
    <property type="project" value="TreeGrafter"/>
</dbReference>
<keyword evidence="4" id="KW-0999">Mitochondrion inner membrane</keyword>
<evidence type="ECO:0000256" key="8">
    <source>
        <dbReference type="ARBA" id="ARBA00023136"/>
    </source>
</evidence>
<evidence type="ECO:0000256" key="7">
    <source>
        <dbReference type="ARBA" id="ARBA00023128"/>
    </source>
</evidence>
<keyword evidence="7" id="KW-0496">Mitochondrion</keyword>
<feature type="region of interest" description="Disordered" evidence="10">
    <location>
        <begin position="365"/>
        <end position="397"/>
    </location>
</feature>
<evidence type="ECO:0000259" key="12">
    <source>
        <dbReference type="Pfam" id="PF02096"/>
    </source>
</evidence>
<evidence type="ECO:0000256" key="9">
    <source>
        <dbReference type="RuleBase" id="RU003945"/>
    </source>
</evidence>
<evidence type="ECO:0000256" key="5">
    <source>
        <dbReference type="ARBA" id="ARBA00022946"/>
    </source>
</evidence>
<keyword evidence="5" id="KW-0809">Transit peptide</keyword>
<evidence type="ECO:0000256" key="1">
    <source>
        <dbReference type="ARBA" id="ARBA00004448"/>
    </source>
</evidence>
<evidence type="ECO:0000313" key="14">
    <source>
        <dbReference type="Proteomes" id="UP000033483"/>
    </source>
</evidence>
<feature type="domain" description="Membrane insertase YidC/Oxa/ALB C-terminal" evidence="12">
    <location>
        <begin position="152"/>
        <end position="350"/>
    </location>
</feature>
<name>A0A0F4Z7M1_9PEZI</name>
<reference evidence="13 14" key="1">
    <citation type="submission" date="2015-03" db="EMBL/GenBank/DDBJ databases">
        <authorList>
            <person name="Radwan O."/>
            <person name="Al-Naeli F.A."/>
            <person name="Rendon G.A."/>
            <person name="Fields C."/>
        </authorList>
    </citation>
    <scope>NUCLEOTIDE SEQUENCE [LARGE SCALE GENOMIC DNA]</scope>
    <source>
        <strain evidence="13">CR-DP1</strain>
    </source>
</reference>
<feature type="transmembrane region" description="Helical" evidence="11">
    <location>
        <begin position="280"/>
        <end position="299"/>
    </location>
</feature>
<dbReference type="CDD" id="cd20069">
    <property type="entry name" value="5TM_Oxa1-like"/>
    <property type="match status" value="1"/>
</dbReference>
<feature type="transmembrane region" description="Helical" evidence="11">
    <location>
        <begin position="236"/>
        <end position="260"/>
    </location>
</feature>
<dbReference type="InterPro" id="IPR028055">
    <property type="entry name" value="YidC/Oxa/ALB_C"/>
</dbReference>
<feature type="transmembrane region" description="Helical" evidence="11">
    <location>
        <begin position="151"/>
        <end position="171"/>
    </location>
</feature>
<keyword evidence="14" id="KW-1185">Reference proteome</keyword>
<dbReference type="GO" id="GO:0032977">
    <property type="term" value="F:membrane insertase activity"/>
    <property type="evidence" value="ECO:0007669"/>
    <property type="project" value="InterPro"/>
</dbReference>
<keyword evidence="3 9" id="KW-0812">Transmembrane</keyword>
<dbReference type="EMBL" id="LAEV01002105">
    <property type="protein sequence ID" value="KKA26554.1"/>
    <property type="molecule type" value="Genomic_DNA"/>
</dbReference>
<evidence type="ECO:0000256" key="3">
    <source>
        <dbReference type="ARBA" id="ARBA00022692"/>
    </source>
</evidence>
<gene>
    <name evidence="13" type="ORF">TD95_003678</name>
</gene>
<protein>
    <recommendedName>
        <fullName evidence="12">Membrane insertase YidC/Oxa/ALB C-terminal domain-containing protein</fullName>
    </recommendedName>
</protein>
<comment type="caution">
    <text evidence="13">The sequence shown here is derived from an EMBL/GenBank/DDBJ whole genome shotgun (WGS) entry which is preliminary data.</text>
</comment>
<keyword evidence="8 11" id="KW-0472">Membrane</keyword>
<organism evidence="13 14">
    <name type="scientific">Thielaviopsis punctulata</name>
    <dbReference type="NCBI Taxonomy" id="72032"/>
    <lineage>
        <taxon>Eukaryota</taxon>
        <taxon>Fungi</taxon>
        <taxon>Dikarya</taxon>
        <taxon>Ascomycota</taxon>
        <taxon>Pezizomycotina</taxon>
        <taxon>Sordariomycetes</taxon>
        <taxon>Hypocreomycetidae</taxon>
        <taxon>Microascales</taxon>
        <taxon>Ceratocystidaceae</taxon>
        <taxon>Thielaviopsis</taxon>
    </lineage>
</organism>
<evidence type="ECO:0000256" key="6">
    <source>
        <dbReference type="ARBA" id="ARBA00022989"/>
    </source>
</evidence>
<evidence type="ECO:0000256" key="2">
    <source>
        <dbReference type="ARBA" id="ARBA00009877"/>
    </source>
</evidence>
<dbReference type="PANTHER" id="PTHR12428">
    <property type="entry name" value="OXA1"/>
    <property type="match status" value="1"/>
</dbReference>
<dbReference type="Proteomes" id="UP000033483">
    <property type="component" value="Unassembled WGS sequence"/>
</dbReference>
<comment type="similarity">
    <text evidence="2 9">Belongs to the OXA1/ALB3/YidC family.</text>
</comment>